<dbReference type="Gene3D" id="2.60.120.560">
    <property type="entry name" value="Exo-inulinase, domain 1"/>
    <property type="match status" value="2"/>
</dbReference>
<dbReference type="EMBL" id="JAWDES010000005">
    <property type="protein sequence ID" value="MDU0261165.1"/>
    <property type="molecule type" value="Genomic_DNA"/>
</dbReference>
<feature type="domain" description="3-keto-alpha-glucoside-1,2-lyase/3-keto-2-hydroxy-glucal hydratase" evidence="2">
    <location>
        <begin position="258"/>
        <end position="432"/>
    </location>
</feature>
<dbReference type="Proteomes" id="UP001055105">
    <property type="component" value="Unassembled WGS sequence"/>
</dbReference>
<name>A0AA37NQH2_9BACT</name>
<comment type="caution">
    <text evidence="3">The sequence shown here is derived from an EMBL/GenBank/DDBJ whole genome shotgun (WGS) entry which is preliminary data.</text>
</comment>
<gene>
    <name evidence="3" type="ORF">CE91St16_06950</name>
    <name evidence="4" type="ORF">RVH17_13800</name>
</gene>
<keyword evidence="1" id="KW-0732">Signal</keyword>
<evidence type="ECO:0000313" key="5">
    <source>
        <dbReference type="Proteomes" id="UP001055105"/>
    </source>
</evidence>
<reference evidence="4" key="2">
    <citation type="submission" date="2023-10" db="EMBL/GenBank/DDBJ databases">
        <title>Genome Sequence of the Bacteria from From Gut Wall in Crohn's Disease.</title>
        <authorList>
            <person name="Rodriguez-Palacios A."/>
        </authorList>
    </citation>
    <scope>NUCLEOTIDE SEQUENCE</scope>
    <source>
        <strain evidence="4">CavFT-hAR58</strain>
    </source>
</reference>
<evidence type="ECO:0000259" key="2">
    <source>
        <dbReference type="Pfam" id="PF06439"/>
    </source>
</evidence>
<dbReference type="GeneID" id="79836127"/>
<dbReference type="OMA" id="YMANSAH"/>
<dbReference type="AlphaFoldDB" id="A0AA37NQH2"/>
<feature type="signal peptide" evidence="1">
    <location>
        <begin position="1"/>
        <end position="28"/>
    </location>
</feature>
<dbReference type="Pfam" id="PF06439">
    <property type="entry name" value="3keto-disac_hyd"/>
    <property type="match status" value="2"/>
</dbReference>
<dbReference type="GO" id="GO:0016787">
    <property type="term" value="F:hydrolase activity"/>
    <property type="evidence" value="ECO:0007669"/>
    <property type="project" value="InterPro"/>
</dbReference>
<dbReference type="RefSeq" id="WP_014775141.1">
    <property type="nucleotide sequence ID" value="NZ_AP025581.1"/>
</dbReference>
<dbReference type="EMBL" id="BQOL01000001">
    <property type="protein sequence ID" value="GKI17787.1"/>
    <property type="molecule type" value="Genomic_DNA"/>
</dbReference>
<feature type="chain" id="PRO_5041409914" evidence="1">
    <location>
        <begin position="29"/>
        <end position="435"/>
    </location>
</feature>
<dbReference type="Proteomes" id="UP001181347">
    <property type="component" value="Unassembled WGS sequence"/>
</dbReference>
<organism evidence="3 5">
    <name type="scientific">Alistipes finegoldii</name>
    <dbReference type="NCBI Taxonomy" id="214856"/>
    <lineage>
        <taxon>Bacteria</taxon>
        <taxon>Pseudomonadati</taxon>
        <taxon>Bacteroidota</taxon>
        <taxon>Bacteroidia</taxon>
        <taxon>Bacteroidales</taxon>
        <taxon>Rikenellaceae</taxon>
        <taxon>Alistipes</taxon>
    </lineage>
</organism>
<evidence type="ECO:0000313" key="4">
    <source>
        <dbReference type="EMBL" id="MDU0261165.1"/>
    </source>
</evidence>
<dbReference type="InterPro" id="IPR010496">
    <property type="entry name" value="AL/BT2_dom"/>
</dbReference>
<accession>A0AA37NQH2</accession>
<reference evidence="3" key="1">
    <citation type="submission" date="2022-01" db="EMBL/GenBank/DDBJ databases">
        <title>Novel bile acid biosynthetic pathways are enriched in the microbiome of centenarians.</title>
        <authorList>
            <person name="Sato Y."/>
            <person name="Atarashi K."/>
            <person name="Plichta R.D."/>
            <person name="Arai Y."/>
            <person name="Sasajima S."/>
            <person name="Kearney M.S."/>
            <person name="Suda W."/>
            <person name="Takeshita K."/>
            <person name="Sasaki T."/>
            <person name="Okamoto S."/>
            <person name="Skelly N.A."/>
            <person name="Okamura Y."/>
            <person name="Vlamakis H."/>
            <person name="Li Y."/>
            <person name="Tanoue T."/>
            <person name="Takei H."/>
            <person name="Nittono H."/>
            <person name="Narushima S."/>
            <person name="Irie J."/>
            <person name="Itoh H."/>
            <person name="Moriya K."/>
            <person name="Sugiura Y."/>
            <person name="Suematsu M."/>
            <person name="Moritoki N."/>
            <person name="Shibata S."/>
            <person name="Littman R.D."/>
            <person name="Fischbach A.M."/>
            <person name="Uwamino Y."/>
            <person name="Inoue T."/>
            <person name="Honda A."/>
            <person name="Hattori M."/>
            <person name="Murai T."/>
            <person name="Xavier J.R."/>
            <person name="Hirose N."/>
            <person name="Honda K."/>
        </authorList>
    </citation>
    <scope>NUCLEOTIDE SEQUENCE</scope>
    <source>
        <strain evidence="3">CE91-St16</strain>
    </source>
</reference>
<sequence>MLSRSNLCSGLARTCGFALLLATGVSCASPQNVLTEAEAADGWELLFDGKTLDQWKDYNGDSLTQPWHVVDGCIQANGDGSDLSGYIVTKKQYENFILDWDWKLSYGGNSGMLYHVLEDPYFKVPYVTGPEYQLIDNDGWEAENAPTKLEEWQRLGVDYAMHLPDPDSMFVNPQGEWNNSRIVCDNGHVEHWLNGHKILEFDAYTDDWFARKNSGKWETAPEYGLARRGVICLQDHGYPASFRNLKIKELPRKAGREVELFNGKDLTGWEAYGTEKWYVDKEGNLVCESGPDKEYGYLATREYYNDFDLTLEFKQLANGNSGVFFRSFVEPPVKVHGWQCEVAPKGHDTAGIYESYGRGWLVQIPDEKENILKEGQWNTLRLRVEGDRVQTWLNGEEMVDITDAKIGAAQGRIALQIHDGGGIKVQWRNFRLTTL</sequence>
<proteinExistence type="predicted"/>
<protein>
    <submittedName>
        <fullName evidence="4">DUF1080 domain-containing protein</fullName>
    </submittedName>
</protein>
<evidence type="ECO:0000256" key="1">
    <source>
        <dbReference type="SAM" id="SignalP"/>
    </source>
</evidence>
<feature type="domain" description="3-keto-alpha-glucoside-1,2-lyase/3-keto-2-hydroxy-glucal hydratase" evidence="2">
    <location>
        <begin position="42"/>
        <end position="248"/>
    </location>
</feature>
<evidence type="ECO:0000313" key="3">
    <source>
        <dbReference type="EMBL" id="GKI17787.1"/>
    </source>
</evidence>
<dbReference type="PROSITE" id="PS51257">
    <property type="entry name" value="PROKAR_LIPOPROTEIN"/>
    <property type="match status" value="1"/>
</dbReference>